<dbReference type="InterPro" id="IPR021133">
    <property type="entry name" value="HEAT_type_2"/>
</dbReference>
<dbReference type="Gene3D" id="1.25.40.290">
    <property type="entry name" value="ARM repeat domains"/>
    <property type="match status" value="1"/>
</dbReference>
<protein>
    <submittedName>
        <fullName evidence="1">DNA alkylation repair protein</fullName>
    </submittedName>
</protein>
<dbReference type="PROSITE" id="PS50077">
    <property type="entry name" value="HEAT_REPEAT"/>
    <property type="match status" value="1"/>
</dbReference>
<proteinExistence type="predicted"/>
<gene>
    <name evidence="1" type="ORF">GHNINEIG_01797</name>
</gene>
<dbReference type="InterPro" id="IPR014825">
    <property type="entry name" value="DNA_alkylation"/>
</dbReference>
<dbReference type="AlphaFoldDB" id="A0A4P7P161"/>
<dbReference type="EMBL" id="CP032096">
    <property type="protein sequence ID" value="QBZ83736.1"/>
    <property type="molecule type" value="Genomic_DNA"/>
</dbReference>
<keyword evidence="2" id="KW-1185">Reference proteome</keyword>
<evidence type="ECO:0000313" key="2">
    <source>
        <dbReference type="Proteomes" id="UP000296201"/>
    </source>
</evidence>
<dbReference type="SUPFAM" id="SSF48371">
    <property type="entry name" value="ARM repeat"/>
    <property type="match status" value="1"/>
</dbReference>
<dbReference type="InterPro" id="IPR016024">
    <property type="entry name" value="ARM-type_fold"/>
</dbReference>
<accession>A0A4P7P161</accession>
<reference evidence="1 2" key="1">
    <citation type="submission" date="2018-08" db="EMBL/GenBank/DDBJ databases">
        <title>Horizontal acquisition of hydrogen conversion ability and other habitat adaptations in Hydrogenovibrio crunogenus strains.</title>
        <authorList>
            <person name="Gonnella G."/>
            <person name="Adam N."/>
            <person name="Perner M."/>
        </authorList>
    </citation>
    <scope>NUCLEOTIDE SEQUENCE [LARGE SCALE GENOMIC DNA]</scope>
    <source>
        <strain evidence="1 2">SP-41</strain>
    </source>
</reference>
<dbReference type="OrthoDB" id="9797162at2"/>
<evidence type="ECO:0000313" key="1">
    <source>
        <dbReference type="EMBL" id="QBZ83736.1"/>
    </source>
</evidence>
<organism evidence="1 2">
    <name type="scientific">Hydrogenovibrio crunogenus</name>
    <dbReference type="NCBI Taxonomy" id="39765"/>
    <lineage>
        <taxon>Bacteria</taxon>
        <taxon>Pseudomonadati</taxon>
        <taxon>Pseudomonadota</taxon>
        <taxon>Gammaproteobacteria</taxon>
        <taxon>Thiotrichales</taxon>
        <taxon>Piscirickettsiaceae</taxon>
        <taxon>Hydrogenovibrio</taxon>
    </lineage>
</organism>
<dbReference type="Pfam" id="PF08713">
    <property type="entry name" value="DNA_alkylation"/>
    <property type="match status" value="1"/>
</dbReference>
<dbReference type="RefSeq" id="WP_135796332.1">
    <property type="nucleotide sequence ID" value="NZ_CP032096.1"/>
</dbReference>
<dbReference type="Proteomes" id="UP000296201">
    <property type="component" value="Chromosome"/>
</dbReference>
<sequence>MDPLKDFYNAKLIQALAETISFYAPNFNGNAFQKAVLNNEWQTLELKQRIQKISLTLKHFLPKDFAQAAKILTQTAQHFKGFEYIFFPDYIEQFGQDHYDISAQALEAMTPYSSAEFAVRPLIERYPQKMMGQLLKWTQSENEHVRRLASEGCRPRLPWAKALKIFQQDPHPILPILEALKQDDSRYVRKSVANNLNDISKDHPELILKTAQNWFGQHPHTDWILKHGCRTLLKQAHPDLLALFGFAKPSHVDLSIFNVPAQVEIGSNLKMIIELQTQQAELGKLRVEVCLHYRRANGQLSHKRFKVIEGNYRKEKKVEKHLSFQPLSTRRYYPGEHGLTLIINGQPMAEKSFELVGKP</sequence>
<name>A0A4P7P161_9GAMM</name>